<dbReference type="InterPro" id="IPR020904">
    <property type="entry name" value="Sc_DH/Rdtase_CS"/>
</dbReference>
<dbReference type="PROSITE" id="PS00061">
    <property type="entry name" value="ADH_SHORT"/>
    <property type="match status" value="1"/>
</dbReference>
<gene>
    <name evidence="3" type="ORF">GGR03_003789</name>
</gene>
<evidence type="ECO:0000256" key="1">
    <source>
        <dbReference type="ARBA" id="ARBA00006484"/>
    </source>
</evidence>
<dbReference type="AlphaFoldDB" id="A0A7W6HGA3"/>
<evidence type="ECO:0000313" key="3">
    <source>
        <dbReference type="EMBL" id="MBB4004694.1"/>
    </source>
</evidence>
<dbReference type="PRINTS" id="PR00081">
    <property type="entry name" value="GDHRDH"/>
</dbReference>
<dbReference type="GO" id="GO:0016491">
    <property type="term" value="F:oxidoreductase activity"/>
    <property type="evidence" value="ECO:0007669"/>
    <property type="project" value="UniProtKB-KW"/>
</dbReference>
<comment type="caution">
    <text evidence="3">The sequence shown here is derived from an EMBL/GenBank/DDBJ whole genome shotgun (WGS) entry which is preliminary data.</text>
</comment>
<dbReference type="PANTHER" id="PTHR42901">
    <property type="entry name" value="ALCOHOL DEHYDROGENASE"/>
    <property type="match status" value="1"/>
</dbReference>
<accession>A0A7W6HGA3</accession>
<proteinExistence type="inferred from homology"/>
<reference evidence="3 4" key="1">
    <citation type="submission" date="2020-08" db="EMBL/GenBank/DDBJ databases">
        <title>Genomic Encyclopedia of Type Strains, Phase IV (KMG-IV): sequencing the most valuable type-strain genomes for metagenomic binning, comparative biology and taxonomic classification.</title>
        <authorList>
            <person name="Goeker M."/>
        </authorList>
    </citation>
    <scope>NUCLEOTIDE SEQUENCE [LARGE SCALE GENOMIC DNA]</scope>
    <source>
        <strain evidence="3 4">DSM 103570</strain>
    </source>
</reference>
<organism evidence="3 4">
    <name type="scientific">Aurantimonas endophytica</name>
    <dbReference type="NCBI Taxonomy" id="1522175"/>
    <lineage>
        <taxon>Bacteria</taxon>
        <taxon>Pseudomonadati</taxon>
        <taxon>Pseudomonadota</taxon>
        <taxon>Alphaproteobacteria</taxon>
        <taxon>Hyphomicrobiales</taxon>
        <taxon>Aurantimonadaceae</taxon>
        <taxon>Aurantimonas</taxon>
    </lineage>
</organism>
<evidence type="ECO:0000256" key="2">
    <source>
        <dbReference type="ARBA" id="ARBA00023002"/>
    </source>
</evidence>
<dbReference type="InterPro" id="IPR036291">
    <property type="entry name" value="NAD(P)-bd_dom_sf"/>
</dbReference>
<sequence>MLLASVGVGLGGGFLHQDFGRIRRVIDTNITGTIYLIQKVGADMRARNRGKLLITGSIAGFTPGSFQAVYNGTKAFLASFALALRDELKETEVTVPCLMPGPTDTQFFRRADMLDTPVGQARRTIPRWWRKQASTP</sequence>
<dbReference type="PANTHER" id="PTHR42901:SF1">
    <property type="entry name" value="ALCOHOL DEHYDROGENASE"/>
    <property type="match status" value="1"/>
</dbReference>
<dbReference type="Proteomes" id="UP000588647">
    <property type="component" value="Unassembled WGS sequence"/>
</dbReference>
<dbReference type="EMBL" id="JACIEM010000005">
    <property type="protein sequence ID" value="MBB4004694.1"/>
    <property type="molecule type" value="Genomic_DNA"/>
</dbReference>
<keyword evidence="4" id="KW-1185">Reference proteome</keyword>
<protein>
    <submittedName>
        <fullName evidence="3">Short-subunit dehydrogenase</fullName>
    </submittedName>
</protein>
<dbReference type="CDD" id="cd05233">
    <property type="entry name" value="SDR_c"/>
    <property type="match status" value="1"/>
</dbReference>
<keyword evidence="2" id="KW-0560">Oxidoreductase</keyword>
<dbReference type="SUPFAM" id="SSF51735">
    <property type="entry name" value="NAD(P)-binding Rossmann-fold domains"/>
    <property type="match status" value="1"/>
</dbReference>
<dbReference type="Gene3D" id="3.40.50.720">
    <property type="entry name" value="NAD(P)-binding Rossmann-like Domain"/>
    <property type="match status" value="1"/>
</dbReference>
<dbReference type="InterPro" id="IPR002347">
    <property type="entry name" value="SDR_fam"/>
</dbReference>
<name>A0A7W6HGA3_9HYPH</name>
<evidence type="ECO:0000313" key="4">
    <source>
        <dbReference type="Proteomes" id="UP000588647"/>
    </source>
</evidence>
<dbReference type="Pfam" id="PF00106">
    <property type="entry name" value="adh_short"/>
    <property type="match status" value="1"/>
</dbReference>
<comment type="similarity">
    <text evidence="1">Belongs to the short-chain dehydrogenases/reductases (SDR) family.</text>
</comment>